<evidence type="ECO:0000313" key="2">
    <source>
        <dbReference type="EMBL" id="GEL22887.1"/>
    </source>
</evidence>
<dbReference type="Pfam" id="PF11716">
    <property type="entry name" value="MDMPI_N"/>
    <property type="match status" value="1"/>
</dbReference>
<feature type="domain" description="Mycothiol-dependent maleylpyruvate isomerase metal-binding" evidence="1">
    <location>
        <begin position="19"/>
        <end position="110"/>
    </location>
</feature>
<comment type="caution">
    <text evidence="2">The sequence shown here is derived from an EMBL/GenBank/DDBJ whole genome shotgun (WGS) entry which is preliminary data.</text>
</comment>
<dbReference type="EMBL" id="BJVJ01000013">
    <property type="protein sequence ID" value="GEL22887.1"/>
    <property type="molecule type" value="Genomic_DNA"/>
</dbReference>
<gene>
    <name evidence="2" type="ORF">PSU4_18410</name>
</gene>
<dbReference type="NCBIfam" id="TIGR03083">
    <property type="entry name" value="maleylpyruvate isomerase family mycothiol-dependent enzyme"/>
    <property type="match status" value="1"/>
</dbReference>
<proteinExistence type="predicted"/>
<dbReference type="SUPFAM" id="SSF109854">
    <property type="entry name" value="DinB/YfiT-like putative metalloenzymes"/>
    <property type="match status" value="1"/>
</dbReference>
<dbReference type="Proteomes" id="UP000321685">
    <property type="component" value="Unassembled WGS sequence"/>
</dbReference>
<dbReference type="AlphaFoldDB" id="A0A511DEC7"/>
<name>A0A511DEC7_9PSEU</name>
<evidence type="ECO:0000259" key="1">
    <source>
        <dbReference type="Pfam" id="PF11716"/>
    </source>
</evidence>
<dbReference type="InterPro" id="IPR017517">
    <property type="entry name" value="Maleyloyr_isom"/>
</dbReference>
<accession>A0A511DEC7</accession>
<dbReference type="GO" id="GO:0046872">
    <property type="term" value="F:metal ion binding"/>
    <property type="evidence" value="ECO:0007669"/>
    <property type="project" value="InterPro"/>
</dbReference>
<dbReference type="InterPro" id="IPR024344">
    <property type="entry name" value="MDMPI_metal-binding"/>
</dbReference>
<dbReference type="Gene3D" id="1.20.120.450">
    <property type="entry name" value="dinb family like domain"/>
    <property type="match status" value="1"/>
</dbReference>
<dbReference type="OrthoDB" id="5178565at2"/>
<reference evidence="2 3" key="1">
    <citation type="submission" date="2019-07" db="EMBL/GenBank/DDBJ databases">
        <title>Whole genome shotgun sequence of Pseudonocardia sulfidoxydans NBRC 16205.</title>
        <authorList>
            <person name="Hosoyama A."/>
            <person name="Uohara A."/>
            <person name="Ohji S."/>
            <person name="Ichikawa N."/>
        </authorList>
    </citation>
    <scope>NUCLEOTIDE SEQUENCE [LARGE SCALE GENOMIC DNA]</scope>
    <source>
        <strain evidence="2 3">NBRC 16205</strain>
    </source>
</reference>
<sequence length="222" mass="23077">MSPTSPAALPREVVDAAVSAERRRLAVHVAALSETQLATRSLCTGWTVRDVLAHLTTTTRLTVPMLVAAAIRARGSFDRMEVDLAARRAAAFTTGQLVAQLRESAESSRRFPGSGPMDPLMDLVIHGQDIFRPLGVPYGSPPEVVTASLDHVACNAFMGGPKRLAGVRLVSTGSGWVHGDGPEVRGADVDLLLVASGRGSGLAGLEGPGVDVLGARLGVTPS</sequence>
<evidence type="ECO:0000313" key="3">
    <source>
        <dbReference type="Proteomes" id="UP000321685"/>
    </source>
</evidence>
<dbReference type="InterPro" id="IPR034660">
    <property type="entry name" value="DinB/YfiT-like"/>
</dbReference>
<dbReference type="RefSeq" id="WP_147104940.1">
    <property type="nucleotide sequence ID" value="NZ_BJVJ01000013.1"/>
</dbReference>
<organism evidence="2 3">
    <name type="scientific">Pseudonocardia sulfidoxydans NBRC 16205</name>
    <dbReference type="NCBI Taxonomy" id="1223511"/>
    <lineage>
        <taxon>Bacteria</taxon>
        <taxon>Bacillati</taxon>
        <taxon>Actinomycetota</taxon>
        <taxon>Actinomycetes</taxon>
        <taxon>Pseudonocardiales</taxon>
        <taxon>Pseudonocardiaceae</taxon>
        <taxon>Pseudonocardia</taxon>
    </lineage>
</organism>
<protein>
    <recommendedName>
        <fullName evidence="1">Mycothiol-dependent maleylpyruvate isomerase metal-binding domain-containing protein</fullName>
    </recommendedName>
</protein>
<keyword evidence="3" id="KW-1185">Reference proteome</keyword>